<evidence type="ECO:0000313" key="2">
    <source>
        <dbReference type="Proteomes" id="UP000265916"/>
    </source>
</evidence>
<sequence>MTFFSDYLETASLFSQSIYDQLYDPEVSVFPYLESLRKDLQKIRLKASFQLTDAETALKYKILSTFTTLRTEPIGSTKAAEHAAKLKADAINLLKDNKLLVTSDDKSICSGLKTFAVQVQKFLGREAFSYHCPADELKQVLVKIVDNIFSDQNSKPLAVMQSLYNLYFYTMQNIAFIQMQSAVGGQLLVIDNLVEELDSSRSDTTIASLGQELASYRSVSTCPTSGCSAEVFEKLYKERFRLLKYMID</sequence>
<reference evidence="1 2" key="1">
    <citation type="submission" date="2017-08" db="EMBL/GenBank/DDBJ databases">
        <title>Reclassification of Bisgaard taxon 37 and 44.</title>
        <authorList>
            <person name="Christensen H."/>
        </authorList>
    </citation>
    <scope>NUCLEOTIDE SEQUENCE [LARGE SCALE GENOMIC DNA]</scope>
    <source>
        <strain evidence="1 2">111</strain>
    </source>
</reference>
<dbReference type="EMBL" id="NRJG01000085">
    <property type="protein sequence ID" value="RIY37504.1"/>
    <property type="molecule type" value="Genomic_DNA"/>
</dbReference>
<organism evidence="1 2">
    <name type="scientific">Psittacicella hinzii</name>
    <dbReference type="NCBI Taxonomy" id="2028575"/>
    <lineage>
        <taxon>Bacteria</taxon>
        <taxon>Pseudomonadati</taxon>
        <taxon>Pseudomonadota</taxon>
        <taxon>Gammaproteobacteria</taxon>
        <taxon>Pasteurellales</taxon>
        <taxon>Psittacicellaceae</taxon>
        <taxon>Psittacicella</taxon>
    </lineage>
</organism>
<protein>
    <submittedName>
        <fullName evidence="1">Uncharacterized protein</fullName>
    </submittedName>
</protein>
<evidence type="ECO:0000313" key="1">
    <source>
        <dbReference type="EMBL" id="RIY37504.1"/>
    </source>
</evidence>
<dbReference type="Proteomes" id="UP000265916">
    <property type="component" value="Unassembled WGS sequence"/>
</dbReference>
<name>A0A3A1YML2_9GAMM</name>
<proteinExistence type="predicted"/>
<dbReference type="AlphaFoldDB" id="A0A3A1YML2"/>
<gene>
    <name evidence="1" type="ORF">CKF58_04860</name>
</gene>
<comment type="caution">
    <text evidence="1">The sequence shown here is derived from an EMBL/GenBank/DDBJ whole genome shotgun (WGS) entry which is preliminary data.</text>
</comment>
<accession>A0A3A1YML2</accession>
<keyword evidence="2" id="KW-1185">Reference proteome</keyword>